<dbReference type="HOGENOM" id="CLU_016734_0_0_0"/>
<name>D2C7C5_THEP2</name>
<evidence type="ECO:0000313" key="10">
    <source>
        <dbReference type="EMBL" id="ADA66861.1"/>
    </source>
</evidence>
<comment type="pathway">
    <text evidence="1 8">Amino-acid biosynthesis; L-tryptophan biosynthesis; L-tryptophan from chorismate: step 5/5.</text>
</comment>
<dbReference type="HAMAP" id="MF_00131">
    <property type="entry name" value="Trp_synth_alpha"/>
    <property type="match status" value="1"/>
</dbReference>
<comment type="catalytic activity">
    <reaction evidence="7 8">
        <text>(1S,2R)-1-C-(indol-3-yl)glycerol 3-phosphate + L-serine = D-glyceraldehyde 3-phosphate + L-tryptophan + H2O</text>
        <dbReference type="Rhea" id="RHEA:10532"/>
        <dbReference type="ChEBI" id="CHEBI:15377"/>
        <dbReference type="ChEBI" id="CHEBI:33384"/>
        <dbReference type="ChEBI" id="CHEBI:57912"/>
        <dbReference type="ChEBI" id="CHEBI:58866"/>
        <dbReference type="ChEBI" id="CHEBI:59776"/>
        <dbReference type="EC" id="4.2.1.20"/>
    </reaction>
</comment>
<dbReference type="InterPro" id="IPR018204">
    <property type="entry name" value="Trp_synthase_alpha_AS"/>
</dbReference>
<comment type="subunit">
    <text evidence="2 8">Tetramer of two alpha and two beta chains.</text>
</comment>
<dbReference type="InterPro" id="IPR011060">
    <property type="entry name" value="RibuloseP-bd_barrel"/>
</dbReference>
<evidence type="ECO:0000256" key="2">
    <source>
        <dbReference type="ARBA" id="ARBA00011270"/>
    </source>
</evidence>
<comment type="function">
    <text evidence="8">The alpha subunit is responsible for the aldol cleavage of indoleglycerol phosphate to indole and glyceraldehyde 3-phosphate.</text>
</comment>
<reference evidence="10 11" key="1">
    <citation type="submission" date="2009-12" db="EMBL/GenBank/DDBJ databases">
        <title>Complete sequence of Thermotoga petrophila RKU-1.</title>
        <authorList>
            <consortium name="US DOE Joint Genome Institute"/>
            <person name="Lucas S."/>
            <person name="Copeland A."/>
            <person name="Lapidus A."/>
            <person name="Glavina del Rio T."/>
            <person name="Dalin E."/>
            <person name="Tice H."/>
            <person name="Bruce D."/>
            <person name="Goodwin L."/>
            <person name="Pitluck S."/>
            <person name="Munk A.C."/>
            <person name="Brettin T."/>
            <person name="Detter J.C."/>
            <person name="Han C."/>
            <person name="Tapia R."/>
            <person name="Larimer F."/>
            <person name="Land M."/>
            <person name="Hauser L."/>
            <person name="Kyrpides N."/>
            <person name="Mikhailova N."/>
            <person name="Nelson K.E."/>
            <person name="Gogarten J.P."/>
            <person name="Noll K.M."/>
        </authorList>
    </citation>
    <scope>NUCLEOTIDE SEQUENCE [LARGE SCALE GENOMIC DNA]</scope>
    <source>
        <strain evidence="11">ATCC BAA-489 / DSM 13996 / JCM 10882 / RKU-10</strain>
    </source>
</reference>
<dbReference type="Proteomes" id="UP000000940">
    <property type="component" value="Chromosome"/>
</dbReference>
<sequence>MKGFIAYIPAGFPDLETTRKILIALNELGITGVEIGVPFSDPVADGPVIQLAHSVALRNGVTMKKILEMLGEISVDYDLYLMSYLNPIVNYPEGKEKLLDELKKLGVKGLIIPDLPLREVKNVNIAYPIVPFVAPNTKDEEIEFINSVQAPFVYYISRYGVTGEREDLPFADHIKRVKERIKLPLFVGFGISRHEQVEKVWEIADGAIVGSALVRIMEESPKDEIPKKVVEKVKELLGK</sequence>
<dbReference type="InterPro" id="IPR013785">
    <property type="entry name" value="Aldolase_TIM"/>
</dbReference>
<dbReference type="NCBIfam" id="TIGR00262">
    <property type="entry name" value="trpA"/>
    <property type="match status" value="1"/>
</dbReference>
<dbReference type="RefSeq" id="WP_011943375.1">
    <property type="nucleotide sequence ID" value="NC_013642.1"/>
</dbReference>
<evidence type="ECO:0000256" key="1">
    <source>
        <dbReference type="ARBA" id="ARBA00004733"/>
    </source>
</evidence>
<keyword evidence="11" id="KW-1185">Reference proteome</keyword>
<dbReference type="AlphaFoldDB" id="D2C7C5"/>
<dbReference type="InterPro" id="IPR002028">
    <property type="entry name" value="Trp_synthase_suA"/>
</dbReference>
<dbReference type="SUPFAM" id="SSF51366">
    <property type="entry name" value="Ribulose-phoshate binding barrel"/>
    <property type="match status" value="1"/>
</dbReference>
<dbReference type="GO" id="GO:0004834">
    <property type="term" value="F:tryptophan synthase activity"/>
    <property type="evidence" value="ECO:0007669"/>
    <property type="project" value="UniProtKB-UniRule"/>
</dbReference>
<dbReference type="PANTHER" id="PTHR43406">
    <property type="entry name" value="TRYPTOPHAN SYNTHASE, ALPHA CHAIN"/>
    <property type="match status" value="1"/>
</dbReference>
<keyword evidence="4 8" id="KW-0822">Tryptophan biosynthesis</keyword>
<keyword evidence="6 8" id="KW-0456">Lyase</keyword>
<dbReference type="UniPathway" id="UPA00035">
    <property type="reaction ID" value="UER00044"/>
</dbReference>
<accession>D2C7C5</accession>
<organism evidence="10 11">
    <name type="scientific">Thermotoga petrophila (strain ATCC BAA-489 / DSM 13996 / JCM 10882 / RKU-10)</name>
    <name type="common">Thermotoga naphthophila</name>
    <dbReference type="NCBI Taxonomy" id="590168"/>
    <lineage>
        <taxon>Bacteria</taxon>
        <taxon>Thermotogati</taxon>
        <taxon>Thermotogota</taxon>
        <taxon>Thermotogae</taxon>
        <taxon>Thermotogales</taxon>
        <taxon>Thermotogaceae</taxon>
        <taxon>Thermotoga</taxon>
    </lineage>
</organism>
<dbReference type="EC" id="4.2.1.20" evidence="8"/>
<dbReference type="Gene3D" id="3.20.20.70">
    <property type="entry name" value="Aldolase class I"/>
    <property type="match status" value="1"/>
</dbReference>
<evidence type="ECO:0000256" key="9">
    <source>
        <dbReference type="RuleBase" id="RU003662"/>
    </source>
</evidence>
<dbReference type="EMBL" id="CP001839">
    <property type="protein sequence ID" value="ADA66861.1"/>
    <property type="molecule type" value="Genomic_DNA"/>
</dbReference>
<dbReference type="SMR" id="D2C7C5"/>
<proteinExistence type="inferred from homology"/>
<evidence type="ECO:0000256" key="7">
    <source>
        <dbReference type="ARBA" id="ARBA00049047"/>
    </source>
</evidence>
<evidence type="ECO:0000256" key="3">
    <source>
        <dbReference type="ARBA" id="ARBA00022605"/>
    </source>
</evidence>
<gene>
    <name evidence="8" type="primary">trpA</name>
    <name evidence="10" type="ordered locus">Tnap_0767</name>
</gene>
<evidence type="ECO:0000313" key="11">
    <source>
        <dbReference type="Proteomes" id="UP000000940"/>
    </source>
</evidence>
<evidence type="ECO:0000256" key="6">
    <source>
        <dbReference type="ARBA" id="ARBA00023239"/>
    </source>
</evidence>
<dbReference type="GO" id="GO:0005829">
    <property type="term" value="C:cytosol"/>
    <property type="evidence" value="ECO:0007669"/>
    <property type="project" value="TreeGrafter"/>
</dbReference>
<dbReference type="Pfam" id="PF00290">
    <property type="entry name" value="Trp_syntA"/>
    <property type="match status" value="1"/>
</dbReference>
<keyword evidence="3 8" id="KW-0028">Amino-acid biosynthesis</keyword>
<dbReference type="KEGG" id="tnp:Tnap_0767"/>
<keyword evidence="5 8" id="KW-0057">Aromatic amino acid biosynthesis</keyword>
<feature type="active site" description="Proton acceptor" evidence="8">
    <location>
        <position position="45"/>
    </location>
</feature>
<dbReference type="CDD" id="cd04724">
    <property type="entry name" value="Tryptophan_synthase_alpha"/>
    <property type="match status" value="1"/>
</dbReference>
<protein>
    <recommendedName>
        <fullName evidence="8">Tryptophan synthase alpha chain</fullName>
        <ecNumber evidence="8">4.2.1.20</ecNumber>
    </recommendedName>
</protein>
<evidence type="ECO:0000256" key="8">
    <source>
        <dbReference type="HAMAP-Rule" id="MF_00131"/>
    </source>
</evidence>
<feature type="active site" description="Proton acceptor" evidence="8">
    <location>
        <position position="34"/>
    </location>
</feature>
<comment type="similarity">
    <text evidence="8 9">Belongs to the TrpA family.</text>
</comment>
<dbReference type="PANTHER" id="PTHR43406:SF1">
    <property type="entry name" value="TRYPTOPHAN SYNTHASE ALPHA CHAIN, CHLOROPLASTIC"/>
    <property type="match status" value="1"/>
</dbReference>
<evidence type="ECO:0000256" key="4">
    <source>
        <dbReference type="ARBA" id="ARBA00022822"/>
    </source>
</evidence>
<dbReference type="PROSITE" id="PS00167">
    <property type="entry name" value="TRP_SYNTHASE_ALPHA"/>
    <property type="match status" value="1"/>
</dbReference>
<evidence type="ECO:0000256" key="5">
    <source>
        <dbReference type="ARBA" id="ARBA00023141"/>
    </source>
</evidence>